<evidence type="ECO:0000313" key="4">
    <source>
        <dbReference type="EMBL" id="QHU09215.1"/>
    </source>
</evidence>
<feature type="domain" description="Minor capsid protein P11 C-terminal conserved region" evidence="3">
    <location>
        <begin position="96"/>
        <end position="178"/>
    </location>
</feature>
<accession>A0A6C0JTY3</accession>
<protein>
    <recommendedName>
        <fullName evidence="3">Minor capsid protein P11 C-terminal conserved region domain-containing protein</fullName>
    </recommendedName>
</protein>
<sequence length="184" mass="19450">MVTIAKDTPIKVNLKYVIGLIAIVVIGLLIQSVLNTKSGMSSGIRTTSNQGAYTGQGSTVAQPAAPMGQNEQYQTVDGIQGTTKGLPSSCNSQPLLNADQLLPKDNNTQFQQLNPQGGGSLENISLLQAGYHNGIDTVGSSLRNSNLQVRSEPPNPTSKVSPWMNSTIEPDLMRTPLEIGCGTQ</sequence>
<reference evidence="4" key="1">
    <citation type="journal article" date="2020" name="Nature">
        <title>Giant virus diversity and host interactions through global metagenomics.</title>
        <authorList>
            <person name="Schulz F."/>
            <person name="Roux S."/>
            <person name="Paez-Espino D."/>
            <person name="Jungbluth S."/>
            <person name="Walsh D.A."/>
            <person name="Denef V.J."/>
            <person name="McMahon K.D."/>
            <person name="Konstantinidis K.T."/>
            <person name="Eloe-Fadrosh E.A."/>
            <person name="Kyrpides N.C."/>
            <person name="Woyke T."/>
        </authorList>
    </citation>
    <scope>NUCLEOTIDE SEQUENCE</scope>
    <source>
        <strain evidence="4">GVMAG-S-1074260-58</strain>
    </source>
</reference>
<evidence type="ECO:0000259" key="3">
    <source>
        <dbReference type="Pfam" id="PF23983"/>
    </source>
</evidence>
<dbReference type="EMBL" id="MN740706">
    <property type="protein sequence ID" value="QHU09215.1"/>
    <property type="molecule type" value="Genomic_DNA"/>
</dbReference>
<evidence type="ECO:0000256" key="1">
    <source>
        <dbReference type="SAM" id="MobiDB-lite"/>
    </source>
</evidence>
<organism evidence="4">
    <name type="scientific">viral metagenome</name>
    <dbReference type="NCBI Taxonomy" id="1070528"/>
    <lineage>
        <taxon>unclassified sequences</taxon>
        <taxon>metagenomes</taxon>
        <taxon>organismal metagenomes</taxon>
    </lineage>
</organism>
<keyword evidence="2" id="KW-1133">Transmembrane helix</keyword>
<dbReference type="InterPro" id="IPR055730">
    <property type="entry name" value="P11_C"/>
</dbReference>
<feature type="region of interest" description="Disordered" evidence="1">
    <location>
        <begin position="146"/>
        <end position="165"/>
    </location>
</feature>
<keyword evidence="2" id="KW-0472">Membrane</keyword>
<evidence type="ECO:0000256" key="2">
    <source>
        <dbReference type="SAM" id="Phobius"/>
    </source>
</evidence>
<dbReference type="AlphaFoldDB" id="A0A6C0JTY3"/>
<dbReference type="Pfam" id="PF23983">
    <property type="entry name" value="P11_C"/>
    <property type="match status" value="1"/>
</dbReference>
<name>A0A6C0JTY3_9ZZZZ</name>
<proteinExistence type="predicted"/>
<keyword evidence="2" id="KW-0812">Transmembrane</keyword>
<feature type="transmembrane region" description="Helical" evidence="2">
    <location>
        <begin position="16"/>
        <end position="34"/>
    </location>
</feature>